<dbReference type="Pfam" id="PF17670">
    <property type="entry name" value="DUF5530"/>
    <property type="match status" value="1"/>
</dbReference>
<accession>A0A8B9US12</accession>
<dbReference type="PANTHER" id="PTHR31763">
    <property type="entry name" value="HYPOTHETICAL PROTEIN LOC689766"/>
    <property type="match status" value="1"/>
</dbReference>
<reference evidence="2" key="2">
    <citation type="submission" date="2025-09" db="UniProtKB">
        <authorList>
            <consortium name="Ensembl"/>
        </authorList>
    </citation>
    <scope>IDENTIFICATION</scope>
</reference>
<dbReference type="PANTHER" id="PTHR31763:SF2">
    <property type="entry name" value="CHROMOSOME 1 OPEN READING FRAME 100"/>
    <property type="match status" value="1"/>
</dbReference>
<dbReference type="AlphaFoldDB" id="A0A8B9US12"/>
<evidence type="ECO:0000313" key="3">
    <source>
        <dbReference type="Proteomes" id="UP000694549"/>
    </source>
</evidence>
<dbReference type="InterPro" id="IPR037668">
    <property type="entry name" value="SPMIP3"/>
</dbReference>
<feature type="chain" id="PRO_5034017750" evidence="1">
    <location>
        <begin position="29"/>
        <end position="174"/>
    </location>
</feature>
<feature type="signal peptide" evidence="1">
    <location>
        <begin position="1"/>
        <end position="28"/>
    </location>
</feature>
<evidence type="ECO:0000313" key="2">
    <source>
        <dbReference type="Ensembl" id="ENSAZOP00000011995.1"/>
    </source>
</evidence>
<proteinExistence type="predicted"/>
<evidence type="ECO:0000256" key="1">
    <source>
        <dbReference type="SAM" id="SignalP"/>
    </source>
</evidence>
<dbReference type="Ensembl" id="ENSAZOT00000012822.1">
    <property type="protein sequence ID" value="ENSAZOP00000011995.1"/>
    <property type="gene ID" value="ENSAZOG00000007669.1"/>
</dbReference>
<protein>
    <submittedName>
        <fullName evidence="2">Uncharacterized protein</fullName>
    </submittedName>
</protein>
<keyword evidence="3" id="KW-1185">Reference proteome</keyword>
<name>A0A8B9US12_9AVES</name>
<dbReference type="Proteomes" id="UP000694549">
    <property type="component" value="Unplaced"/>
</dbReference>
<sequence length="174" mass="19221">MGGILLTPPLYLLFACFTSLVVRPGKDASGFYPGQVGRVHQAHTSRGAPGPFSKLQPAPVNYRAETPFQPDFDNAALRKYVHCQKIVRKPASDWYNQTSYKAAFDLPYFSAGKSSILCCTHCFFLGKRVNSVLSLFFFSPKESSHLSPKAIHSSLPTLKYPGSLFSNIQKTIKG</sequence>
<organism evidence="2 3">
    <name type="scientific">Anas zonorhyncha</name>
    <name type="common">Eastern spot-billed duck</name>
    <dbReference type="NCBI Taxonomy" id="75864"/>
    <lineage>
        <taxon>Eukaryota</taxon>
        <taxon>Metazoa</taxon>
        <taxon>Chordata</taxon>
        <taxon>Craniata</taxon>
        <taxon>Vertebrata</taxon>
        <taxon>Euteleostomi</taxon>
        <taxon>Archelosauria</taxon>
        <taxon>Archosauria</taxon>
        <taxon>Dinosauria</taxon>
        <taxon>Saurischia</taxon>
        <taxon>Theropoda</taxon>
        <taxon>Coelurosauria</taxon>
        <taxon>Aves</taxon>
        <taxon>Neognathae</taxon>
        <taxon>Galloanserae</taxon>
        <taxon>Anseriformes</taxon>
        <taxon>Anatidae</taxon>
        <taxon>Anatinae</taxon>
        <taxon>Anas</taxon>
    </lineage>
</organism>
<keyword evidence="1" id="KW-0732">Signal</keyword>
<reference evidence="2" key="1">
    <citation type="submission" date="2025-08" db="UniProtKB">
        <authorList>
            <consortium name="Ensembl"/>
        </authorList>
    </citation>
    <scope>IDENTIFICATION</scope>
</reference>